<evidence type="ECO:0000313" key="3">
    <source>
        <dbReference type="Proteomes" id="UP000596660"/>
    </source>
</evidence>
<dbReference type="EnsemblPlants" id="AUR62035363-RA">
    <property type="protein sequence ID" value="AUR62035363-RA:cds"/>
    <property type="gene ID" value="AUR62035363"/>
</dbReference>
<name>A0A803MUE1_CHEQI</name>
<keyword evidence="3" id="KW-1185">Reference proteome</keyword>
<evidence type="ECO:0000313" key="2">
    <source>
        <dbReference type="EnsemblPlants" id="AUR62035363-RA:cds"/>
    </source>
</evidence>
<dbReference type="Proteomes" id="UP000596660">
    <property type="component" value="Unplaced"/>
</dbReference>
<accession>A0A803MUE1</accession>
<dbReference type="Gramene" id="AUR62035363-RA">
    <property type="protein sequence ID" value="AUR62035363-RA:cds"/>
    <property type="gene ID" value="AUR62035363"/>
</dbReference>
<feature type="region of interest" description="Disordered" evidence="1">
    <location>
        <begin position="86"/>
        <end position="128"/>
    </location>
</feature>
<sequence>SSVTSFAKRFDAKGNGGGSGGCLLFIVVLYLDRLNRDPLRWGAFPRLIVWGKHELALAARADCVNNAPDFGKLGMLDVAYGETHPLEARDTDGPLALNTKEVDELPDMKYSPKPRRRRASKGAGVSWF</sequence>
<organism evidence="2 3">
    <name type="scientific">Chenopodium quinoa</name>
    <name type="common">Quinoa</name>
    <dbReference type="NCBI Taxonomy" id="63459"/>
    <lineage>
        <taxon>Eukaryota</taxon>
        <taxon>Viridiplantae</taxon>
        <taxon>Streptophyta</taxon>
        <taxon>Embryophyta</taxon>
        <taxon>Tracheophyta</taxon>
        <taxon>Spermatophyta</taxon>
        <taxon>Magnoliopsida</taxon>
        <taxon>eudicotyledons</taxon>
        <taxon>Gunneridae</taxon>
        <taxon>Pentapetalae</taxon>
        <taxon>Caryophyllales</taxon>
        <taxon>Chenopodiaceae</taxon>
        <taxon>Chenopodioideae</taxon>
        <taxon>Atripliceae</taxon>
        <taxon>Chenopodium</taxon>
    </lineage>
</organism>
<reference evidence="2" key="1">
    <citation type="journal article" date="2017" name="Nature">
        <title>The genome of Chenopodium quinoa.</title>
        <authorList>
            <person name="Jarvis D.E."/>
            <person name="Ho Y.S."/>
            <person name="Lightfoot D.J."/>
            <person name="Schmoeckel S.M."/>
            <person name="Li B."/>
            <person name="Borm T.J.A."/>
            <person name="Ohyanagi H."/>
            <person name="Mineta K."/>
            <person name="Michell C.T."/>
            <person name="Saber N."/>
            <person name="Kharbatia N.M."/>
            <person name="Rupper R.R."/>
            <person name="Sharp A.R."/>
            <person name="Dally N."/>
            <person name="Boughton B.A."/>
            <person name="Woo Y.H."/>
            <person name="Gao G."/>
            <person name="Schijlen E.G.W.M."/>
            <person name="Guo X."/>
            <person name="Momin A.A."/>
            <person name="Negrao S."/>
            <person name="Al-Babili S."/>
            <person name="Gehring C."/>
            <person name="Roessner U."/>
            <person name="Jung C."/>
            <person name="Murphy K."/>
            <person name="Arold S.T."/>
            <person name="Gojobori T."/>
            <person name="van der Linden C.G."/>
            <person name="van Loo E.N."/>
            <person name="Jellen E.N."/>
            <person name="Maughan P.J."/>
            <person name="Tester M."/>
        </authorList>
    </citation>
    <scope>NUCLEOTIDE SEQUENCE [LARGE SCALE GENOMIC DNA]</scope>
    <source>
        <strain evidence="2">cv. PI 614886</strain>
    </source>
</reference>
<proteinExistence type="predicted"/>
<reference evidence="2" key="2">
    <citation type="submission" date="2021-03" db="UniProtKB">
        <authorList>
            <consortium name="EnsemblPlants"/>
        </authorList>
    </citation>
    <scope>IDENTIFICATION</scope>
</reference>
<evidence type="ECO:0000256" key="1">
    <source>
        <dbReference type="SAM" id="MobiDB-lite"/>
    </source>
</evidence>
<dbReference type="AlphaFoldDB" id="A0A803MUE1"/>
<protein>
    <submittedName>
        <fullName evidence="2">Uncharacterized protein</fullName>
    </submittedName>
</protein>